<dbReference type="InterPro" id="IPR012337">
    <property type="entry name" value="RNaseH-like_sf"/>
</dbReference>
<dbReference type="GO" id="GO:0003676">
    <property type="term" value="F:nucleic acid binding"/>
    <property type="evidence" value="ECO:0007669"/>
    <property type="project" value="InterPro"/>
</dbReference>
<dbReference type="STRING" id="205917.A0A4Y9XMG8"/>
<comment type="caution">
    <text evidence="2">The sequence shown here is derived from an EMBL/GenBank/DDBJ whole genome shotgun (WGS) entry which is preliminary data.</text>
</comment>
<evidence type="ECO:0000313" key="3">
    <source>
        <dbReference type="Proteomes" id="UP000298327"/>
    </source>
</evidence>
<evidence type="ECO:0000259" key="1">
    <source>
        <dbReference type="Pfam" id="PF13358"/>
    </source>
</evidence>
<dbReference type="OrthoDB" id="2266637at2759"/>
<feature type="domain" description="Tc1-like transposase DDE" evidence="1">
    <location>
        <begin position="130"/>
        <end position="267"/>
    </location>
</feature>
<dbReference type="Pfam" id="PF13358">
    <property type="entry name" value="DDE_3"/>
    <property type="match status" value="1"/>
</dbReference>
<dbReference type="InterPro" id="IPR047655">
    <property type="entry name" value="Transpos_IS630-like"/>
</dbReference>
<dbReference type="AlphaFoldDB" id="A0A4Y9XMG8"/>
<sequence>MLPCISLPEISAYTGISLRQIQRIQSTCRRTGIPWQPRPTCNVGRPRVIKAQNIQFLQSLLARSCDVFLDEMQATLERRCHIEVSMASIWRALRRSGYTMKRVTKVAVERSIEKRAEYIARIGLNYEAEQLVFVDEAACDKRTPTRINGWSMVGTRARKRCFFIRGRRYSLLPAISLDGIMALDIVEGAFKSLTFAEFIDGLLDRMNPFPGPNSVIVMDNCAIHKSPIVLEMILERGMQYEFLPPYSPDYNPIELAFSSVRNHLRRHSERIRAAMTESQLDGDDIDVYLALHEAVFSVTPEQARAWFSHCNYI</sequence>
<dbReference type="SUPFAM" id="SSF53098">
    <property type="entry name" value="Ribonuclease H-like"/>
    <property type="match status" value="1"/>
</dbReference>
<gene>
    <name evidence="2" type="ORF">EVG20_g11074</name>
</gene>
<protein>
    <recommendedName>
        <fullName evidence="1">Tc1-like transposase DDE domain-containing protein</fullName>
    </recommendedName>
</protein>
<dbReference type="InterPro" id="IPR038717">
    <property type="entry name" value="Tc1-like_DDE_dom"/>
</dbReference>
<dbReference type="PANTHER" id="PTHR46564:SF1">
    <property type="entry name" value="TRANSPOSASE"/>
    <property type="match status" value="1"/>
</dbReference>
<dbReference type="PANTHER" id="PTHR46564">
    <property type="entry name" value="TRANSPOSASE"/>
    <property type="match status" value="1"/>
</dbReference>
<name>A0A4Y9XMG8_9AGAM</name>
<dbReference type="InterPro" id="IPR009057">
    <property type="entry name" value="Homeodomain-like_sf"/>
</dbReference>
<accession>A0A4Y9XMG8</accession>
<keyword evidence="3" id="KW-1185">Reference proteome</keyword>
<organism evidence="2 3">
    <name type="scientific">Dentipellis fragilis</name>
    <dbReference type="NCBI Taxonomy" id="205917"/>
    <lineage>
        <taxon>Eukaryota</taxon>
        <taxon>Fungi</taxon>
        <taxon>Dikarya</taxon>
        <taxon>Basidiomycota</taxon>
        <taxon>Agaricomycotina</taxon>
        <taxon>Agaricomycetes</taxon>
        <taxon>Russulales</taxon>
        <taxon>Hericiaceae</taxon>
        <taxon>Dentipellis</taxon>
    </lineage>
</organism>
<dbReference type="EMBL" id="SEOQ01001561">
    <property type="protein sequence ID" value="TFY51280.1"/>
    <property type="molecule type" value="Genomic_DNA"/>
</dbReference>
<dbReference type="InterPro" id="IPR036397">
    <property type="entry name" value="RNaseH_sf"/>
</dbReference>
<dbReference type="Proteomes" id="UP000298327">
    <property type="component" value="Unassembled WGS sequence"/>
</dbReference>
<proteinExistence type="predicted"/>
<dbReference type="NCBIfam" id="NF033545">
    <property type="entry name" value="transpos_IS630"/>
    <property type="match status" value="1"/>
</dbReference>
<evidence type="ECO:0000313" key="2">
    <source>
        <dbReference type="EMBL" id="TFY51280.1"/>
    </source>
</evidence>
<dbReference type="Gene3D" id="3.30.420.10">
    <property type="entry name" value="Ribonuclease H-like superfamily/Ribonuclease H"/>
    <property type="match status" value="1"/>
</dbReference>
<reference evidence="2 3" key="1">
    <citation type="submission" date="2019-02" db="EMBL/GenBank/DDBJ databases">
        <title>Genome sequencing of the rare red list fungi Dentipellis fragilis.</title>
        <authorList>
            <person name="Buettner E."/>
            <person name="Kellner H."/>
        </authorList>
    </citation>
    <scope>NUCLEOTIDE SEQUENCE [LARGE SCALE GENOMIC DNA]</scope>
    <source>
        <strain evidence="2 3">DSM 105465</strain>
    </source>
</reference>
<dbReference type="SUPFAM" id="SSF46689">
    <property type="entry name" value="Homeodomain-like"/>
    <property type="match status" value="1"/>
</dbReference>